<keyword evidence="1" id="KW-0238">DNA-binding</keyword>
<proteinExistence type="predicted"/>
<dbReference type="Gene3D" id="1.10.1660.10">
    <property type="match status" value="1"/>
</dbReference>
<dbReference type="GO" id="GO:0003700">
    <property type="term" value="F:DNA-binding transcription factor activity"/>
    <property type="evidence" value="ECO:0007669"/>
    <property type="project" value="InterPro"/>
</dbReference>
<accession>A0A506UFU9</accession>
<dbReference type="OrthoDB" id="9802944at2"/>
<dbReference type="PROSITE" id="PS00552">
    <property type="entry name" value="HTH_MERR_1"/>
    <property type="match status" value="1"/>
</dbReference>
<evidence type="ECO:0000259" key="2">
    <source>
        <dbReference type="PROSITE" id="PS50937"/>
    </source>
</evidence>
<dbReference type="SUPFAM" id="SSF46955">
    <property type="entry name" value="Putative DNA-binding domain"/>
    <property type="match status" value="1"/>
</dbReference>
<dbReference type="PANTHER" id="PTHR30204">
    <property type="entry name" value="REDOX-CYCLING DRUG-SENSING TRANSCRIPTIONAL ACTIVATOR SOXR"/>
    <property type="match status" value="1"/>
</dbReference>
<dbReference type="CDD" id="cd01109">
    <property type="entry name" value="HTH_YyaN"/>
    <property type="match status" value="1"/>
</dbReference>
<feature type="domain" description="HTH merR-type" evidence="2">
    <location>
        <begin position="1"/>
        <end position="69"/>
    </location>
</feature>
<dbReference type="InterPro" id="IPR009061">
    <property type="entry name" value="DNA-bd_dom_put_sf"/>
</dbReference>
<dbReference type="Proteomes" id="UP000318801">
    <property type="component" value="Unassembled WGS sequence"/>
</dbReference>
<dbReference type="InterPro" id="IPR000551">
    <property type="entry name" value="MerR-type_HTH_dom"/>
</dbReference>
<name>A0A506UFU9_9HYPH</name>
<protein>
    <submittedName>
        <fullName evidence="3">MerR family transcriptional regulator</fullName>
    </submittedName>
</protein>
<evidence type="ECO:0000256" key="1">
    <source>
        <dbReference type="ARBA" id="ARBA00023125"/>
    </source>
</evidence>
<dbReference type="GO" id="GO:0003677">
    <property type="term" value="F:DNA binding"/>
    <property type="evidence" value="ECO:0007669"/>
    <property type="project" value="UniProtKB-KW"/>
</dbReference>
<organism evidence="3 4">
    <name type="scientific">Martelella alba</name>
    <dbReference type="NCBI Taxonomy" id="2590451"/>
    <lineage>
        <taxon>Bacteria</taxon>
        <taxon>Pseudomonadati</taxon>
        <taxon>Pseudomonadota</taxon>
        <taxon>Alphaproteobacteria</taxon>
        <taxon>Hyphomicrobiales</taxon>
        <taxon>Aurantimonadaceae</taxon>
        <taxon>Martelella</taxon>
    </lineage>
</organism>
<gene>
    <name evidence="3" type="ORF">FJU08_04090</name>
</gene>
<keyword evidence="4" id="KW-1185">Reference proteome</keyword>
<dbReference type="AlphaFoldDB" id="A0A506UFU9"/>
<sequence length="124" mass="14258">MKIGALARHCGLSVHTIRYYEQIGLLPPAVRDRSGHRDYDETVLTWIAFLNRLKETGMPISEMLRYAEWRQKGDATIGERLALLEAHRESVAAKIRSLQQSLDALDDKIKTYATMRERTTNDDK</sequence>
<dbReference type="Pfam" id="PF13411">
    <property type="entry name" value="MerR_1"/>
    <property type="match status" value="1"/>
</dbReference>
<dbReference type="PANTHER" id="PTHR30204:SF98">
    <property type="entry name" value="HTH-TYPE TRANSCRIPTIONAL REGULATOR ADHR"/>
    <property type="match status" value="1"/>
</dbReference>
<evidence type="ECO:0000313" key="4">
    <source>
        <dbReference type="Proteomes" id="UP000318801"/>
    </source>
</evidence>
<evidence type="ECO:0000313" key="3">
    <source>
        <dbReference type="EMBL" id="TPW32201.1"/>
    </source>
</evidence>
<dbReference type="RefSeq" id="WP_141147712.1">
    <property type="nucleotide sequence ID" value="NZ_VHLG01000002.1"/>
</dbReference>
<dbReference type="EMBL" id="VHLG01000002">
    <property type="protein sequence ID" value="TPW32201.1"/>
    <property type="molecule type" value="Genomic_DNA"/>
</dbReference>
<dbReference type="PRINTS" id="PR00040">
    <property type="entry name" value="HTHMERR"/>
</dbReference>
<dbReference type="InterPro" id="IPR047057">
    <property type="entry name" value="MerR_fam"/>
</dbReference>
<comment type="caution">
    <text evidence="3">The sequence shown here is derived from an EMBL/GenBank/DDBJ whole genome shotgun (WGS) entry which is preliminary data.</text>
</comment>
<dbReference type="PROSITE" id="PS50937">
    <property type="entry name" value="HTH_MERR_2"/>
    <property type="match status" value="1"/>
</dbReference>
<dbReference type="SMART" id="SM00422">
    <property type="entry name" value="HTH_MERR"/>
    <property type="match status" value="1"/>
</dbReference>
<reference evidence="3 4" key="1">
    <citation type="submission" date="2019-06" db="EMBL/GenBank/DDBJ databases">
        <authorList>
            <person name="Li M."/>
        </authorList>
    </citation>
    <scope>NUCLEOTIDE SEQUENCE [LARGE SCALE GENOMIC DNA]</scope>
    <source>
        <strain evidence="3 4">BGMRC2036</strain>
    </source>
</reference>